<dbReference type="InterPro" id="IPR050683">
    <property type="entry name" value="Bact_Polysacc_Export_ATP-bd"/>
</dbReference>
<evidence type="ECO:0000256" key="2">
    <source>
        <dbReference type="ARBA" id="ARBA00022448"/>
    </source>
</evidence>
<dbReference type="SUPFAM" id="SSF52540">
    <property type="entry name" value="P-loop containing nucleoside triphosphate hydrolases"/>
    <property type="match status" value="1"/>
</dbReference>
<dbReference type="InterPro" id="IPR003593">
    <property type="entry name" value="AAA+_ATPase"/>
</dbReference>
<dbReference type="GO" id="GO:0005524">
    <property type="term" value="F:ATP binding"/>
    <property type="evidence" value="ECO:0007669"/>
    <property type="project" value="UniProtKB-KW"/>
</dbReference>
<dbReference type="EMBL" id="AP014685">
    <property type="protein sequence ID" value="BAR53982.1"/>
    <property type="molecule type" value="Genomic_DNA"/>
</dbReference>
<name>A0A0E4BKR3_9BRAD</name>
<proteinExistence type="inferred from homology"/>
<evidence type="ECO:0000256" key="1">
    <source>
        <dbReference type="ARBA" id="ARBA00005417"/>
    </source>
</evidence>
<dbReference type="Proteomes" id="UP000063308">
    <property type="component" value="Chromosome"/>
</dbReference>
<feature type="domain" description="ABC transporter" evidence="6">
    <location>
        <begin position="36"/>
        <end position="255"/>
    </location>
</feature>
<dbReference type="GO" id="GO:0016020">
    <property type="term" value="C:membrane"/>
    <property type="evidence" value="ECO:0007669"/>
    <property type="project" value="InterPro"/>
</dbReference>
<dbReference type="Pfam" id="PF00005">
    <property type="entry name" value="ABC_tran"/>
    <property type="match status" value="1"/>
</dbReference>
<comment type="similarity">
    <text evidence="1">Belongs to the ABC transporter superfamily.</text>
</comment>
<dbReference type="PROSITE" id="PS50893">
    <property type="entry name" value="ABC_TRANSPORTER_2"/>
    <property type="match status" value="1"/>
</dbReference>
<comment type="function">
    <text evidence="5">Involved in beta-(1--&gt;2)glucan export. Transmembrane domains (TMD) form a pore in the inner membrane and the ATP-binding domain (NBD) is responsible for energy generation.</text>
</comment>
<dbReference type="InterPro" id="IPR015860">
    <property type="entry name" value="ABC_transpr_TagH-like"/>
</dbReference>
<dbReference type="Gene3D" id="3.40.50.300">
    <property type="entry name" value="P-loop containing nucleotide triphosphate hydrolases"/>
    <property type="match status" value="1"/>
</dbReference>
<dbReference type="CDD" id="cd10147">
    <property type="entry name" value="Wzt_C-like"/>
    <property type="match status" value="1"/>
</dbReference>
<reference evidence="7 8" key="1">
    <citation type="submission" date="2014-11" db="EMBL/GenBank/DDBJ databases">
        <title>Symbiosis island explosion on the genome of extra-slow-growing strains of soybean bradyrhizobia with massive insertion sequences.</title>
        <authorList>
            <person name="Iida T."/>
            <person name="Minamisawa K."/>
        </authorList>
    </citation>
    <scope>NUCLEOTIDE SEQUENCE [LARGE SCALE GENOMIC DNA]</scope>
    <source>
        <strain evidence="7 8">NK6</strain>
    </source>
</reference>
<evidence type="ECO:0000313" key="8">
    <source>
        <dbReference type="Proteomes" id="UP000063308"/>
    </source>
</evidence>
<evidence type="ECO:0000313" key="7">
    <source>
        <dbReference type="EMBL" id="BAR53982.1"/>
    </source>
</evidence>
<dbReference type="GO" id="GO:0016887">
    <property type="term" value="F:ATP hydrolysis activity"/>
    <property type="evidence" value="ECO:0007669"/>
    <property type="project" value="InterPro"/>
</dbReference>
<organism evidence="7 8">
    <name type="scientific">Bradyrhizobium diazoefficiens</name>
    <dbReference type="NCBI Taxonomy" id="1355477"/>
    <lineage>
        <taxon>Bacteria</taxon>
        <taxon>Pseudomonadati</taxon>
        <taxon>Pseudomonadota</taxon>
        <taxon>Alphaproteobacteria</taxon>
        <taxon>Hyphomicrobiales</taxon>
        <taxon>Nitrobacteraceae</taxon>
        <taxon>Bradyrhizobium</taxon>
    </lineage>
</organism>
<dbReference type="AlphaFoldDB" id="A0A0E4BKR3"/>
<keyword evidence="2" id="KW-0813">Transport</keyword>
<dbReference type="InterPro" id="IPR029439">
    <property type="entry name" value="Wzt_C"/>
</dbReference>
<evidence type="ECO:0000259" key="6">
    <source>
        <dbReference type="PROSITE" id="PS50893"/>
    </source>
</evidence>
<dbReference type="RefSeq" id="WP_082757094.1">
    <property type="nucleotide sequence ID" value="NZ_JBIYEG010000002.1"/>
</dbReference>
<dbReference type="InterPro" id="IPR027417">
    <property type="entry name" value="P-loop_NTPase"/>
</dbReference>
<dbReference type="CDD" id="cd03220">
    <property type="entry name" value="ABC_KpsT_Wzt"/>
    <property type="match status" value="1"/>
</dbReference>
<gene>
    <name evidence="7" type="ORF">NK6_797</name>
</gene>
<evidence type="ECO:0000256" key="4">
    <source>
        <dbReference type="ARBA" id="ARBA00022840"/>
    </source>
</evidence>
<protein>
    <submittedName>
        <fullName evidence="7">O-antigen export system ATP-binding protein</fullName>
    </submittedName>
</protein>
<dbReference type="InterPro" id="IPR003439">
    <property type="entry name" value="ABC_transporter-like_ATP-bd"/>
</dbReference>
<dbReference type="GO" id="GO:0140359">
    <property type="term" value="F:ABC-type transporter activity"/>
    <property type="evidence" value="ECO:0007669"/>
    <property type="project" value="InterPro"/>
</dbReference>
<dbReference type="PANTHER" id="PTHR46743">
    <property type="entry name" value="TEICHOIC ACIDS EXPORT ATP-BINDING PROTEIN TAGH"/>
    <property type="match status" value="1"/>
</dbReference>
<accession>A0A0E4BKR3</accession>
<keyword evidence="4 7" id="KW-0067">ATP-binding</keyword>
<sequence>MATVVFENVSAHFPIYGAQQRSLRKALFQRATGGAIEREGKNNDRVTVKALNDISFTLRDGDRVGLVGHNGAGKSTLLKLMAGIYHPVSGTVRVEGRVTPLFDAMPGLDGEDTGYENIITSGMLIGMTRRQIEAKIPEIEEFCELGEYLSLPVRTYSTGMTMRLGFALVTSLDPGVILMDEGFGTGDLRFTERAEARMKDFIGRSPIMVLASHSDKIIRSMCNKAILMEAGRIVAFGPVDEICDQYYASVHAAAVSAERARHLKHGKAETHDGALELAEEAAAERVAGRSSMTFAPDAIAPGDDVARLCSARLVVDQFNDTDTVDRNELINIEMKFEVLKPGYVMVPNFHVFLQDQYVFVSSPPQTSELAPGVYSCTMSIPRGFLNLGSFVVGVALTSVNPQKVHFYVQDALRFFVSELRATGLFDAIPGPVRPSLEWNVTRV</sequence>
<evidence type="ECO:0000256" key="5">
    <source>
        <dbReference type="ARBA" id="ARBA00024722"/>
    </source>
</evidence>
<dbReference type="PANTHER" id="PTHR46743:SF2">
    <property type="entry name" value="TEICHOIC ACIDS EXPORT ATP-BINDING PROTEIN TAGH"/>
    <property type="match status" value="1"/>
</dbReference>
<evidence type="ECO:0000256" key="3">
    <source>
        <dbReference type="ARBA" id="ARBA00022741"/>
    </source>
</evidence>
<keyword evidence="3" id="KW-0547">Nucleotide-binding</keyword>
<dbReference type="SMART" id="SM00382">
    <property type="entry name" value="AAA"/>
    <property type="match status" value="1"/>
</dbReference>